<sequence>MRVIHLYRTELPMRRSFQALLKPPFRSSERLCRRCIFPNVSQPGHTLLSCWIAFVCITQNWSPANSYVFAARIGRFKFETTFLDHSTKFTFGKFVWSYVSGTDPEGLPERYMAVKVIGVRIMYLSDTNFEPNLVPVQRLSFFCILLVENKLTQMAELGLFLYLVQSRVYVTPLSRQGLDIDSLAFAA</sequence>
<protein>
    <submittedName>
        <fullName evidence="1">Uncharacterized protein</fullName>
    </submittedName>
</protein>
<name>A0ACB6RV71_9PLEO</name>
<evidence type="ECO:0000313" key="2">
    <source>
        <dbReference type="Proteomes" id="UP000799754"/>
    </source>
</evidence>
<comment type="caution">
    <text evidence="1">The sequence shown here is derived from an EMBL/GenBank/DDBJ whole genome shotgun (WGS) entry which is preliminary data.</text>
</comment>
<proteinExistence type="predicted"/>
<dbReference type="EMBL" id="MU006728">
    <property type="protein sequence ID" value="KAF2624998.1"/>
    <property type="molecule type" value="Genomic_DNA"/>
</dbReference>
<evidence type="ECO:0000313" key="1">
    <source>
        <dbReference type="EMBL" id="KAF2624998.1"/>
    </source>
</evidence>
<gene>
    <name evidence="1" type="ORF">BU25DRAFT_130476</name>
</gene>
<organism evidence="1 2">
    <name type="scientific">Macroventuria anomochaeta</name>
    <dbReference type="NCBI Taxonomy" id="301207"/>
    <lineage>
        <taxon>Eukaryota</taxon>
        <taxon>Fungi</taxon>
        <taxon>Dikarya</taxon>
        <taxon>Ascomycota</taxon>
        <taxon>Pezizomycotina</taxon>
        <taxon>Dothideomycetes</taxon>
        <taxon>Pleosporomycetidae</taxon>
        <taxon>Pleosporales</taxon>
        <taxon>Pleosporineae</taxon>
        <taxon>Didymellaceae</taxon>
        <taxon>Macroventuria</taxon>
    </lineage>
</organism>
<dbReference type="Proteomes" id="UP000799754">
    <property type="component" value="Unassembled WGS sequence"/>
</dbReference>
<accession>A0ACB6RV71</accession>
<reference evidence="1" key="1">
    <citation type="journal article" date="2020" name="Stud. Mycol.">
        <title>101 Dothideomycetes genomes: a test case for predicting lifestyles and emergence of pathogens.</title>
        <authorList>
            <person name="Haridas S."/>
            <person name="Albert R."/>
            <person name="Binder M."/>
            <person name="Bloem J."/>
            <person name="Labutti K."/>
            <person name="Salamov A."/>
            <person name="Andreopoulos B."/>
            <person name="Baker S."/>
            <person name="Barry K."/>
            <person name="Bills G."/>
            <person name="Bluhm B."/>
            <person name="Cannon C."/>
            <person name="Castanera R."/>
            <person name="Culley D."/>
            <person name="Daum C."/>
            <person name="Ezra D."/>
            <person name="Gonzalez J."/>
            <person name="Henrissat B."/>
            <person name="Kuo A."/>
            <person name="Liang C."/>
            <person name="Lipzen A."/>
            <person name="Lutzoni F."/>
            <person name="Magnuson J."/>
            <person name="Mondo S."/>
            <person name="Nolan M."/>
            <person name="Ohm R."/>
            <person name="Pangilinan J."/>
            <person name="Park H.-J."/>
            <person name="Ramirez L."/>
            <person name="Alfaro M."/>
            <person name="Sun H."/>
            <person name="Tritt A."/>
            <person name="Yoshinaga Y."/>
            <person name="Zwiers L.-H."/>
            <person name="Turgeon B."/>
            <person name="Goodwin S."/>
            <person name="Spatafora J."/>
            <person name="Crous P."/>
            <person name="Grigoriev I."/>
        </authorList>
    </citation>
    <scope>NUCLEOTIDE SEQUENCE</scope>
    <source>
        <strain evidence="1">CBS 525.71</strain>
    </source>
</reference>
<keyword evidence="2" id="KW-1185">Reference proteome</keyword>